<feature type="region of interest" description="Disordered" evidence="1">
    <location>
        <begin position="1"/>
        <end position="30"/>
    </location>
</feature>
<dbReference type="EMBL" id="LGKG01000151">
    <property type="protein sequence ID" value="KPC61190.1"/>
    <property type="molecule type" value="Genomic_DNA"/>
</dbReference>
<feature type="domain" description="DUF4132" evidence="2">
    <location>
        <begin position="860"/>
        <end position="1038"/>
    </location>
</feature>
<evidence type="ECO:0000256" key="1">
    <source>
        <dbReference type="SAM" id="MobiDB-lite"/>
    </source>
</evidence>
<keyword evidence="4" id="KW-1185">Reference proteome</keyword>
<feature type="compositionally biased region" description="Low complexity" evidence="1">
    <location>
        <begin position="1"/>
        <end position="16"/>
    </location>
</feature>
<proteinExistence type="predicted"/>
<evidence type="ECO:0000313" key="3">
    <source>
        <dbReference type="EMBL" id="KPC61190.1"/>
    </source>
</evidence>
<dbReference type="Pfam" id="PF13569">
    <property type="entry name" value="DUF4132"/>
    <property type="match status" value="1"/>
</dbReference>
<gene>
    <name evidence="3" type="ORF">ADL29_25800</name>
</gene>
<accession>A0A0N0GY25</accession>
<sequence>MDTPHTPGSPHTPHPSATKSGLPDENTFTVPEAWLPGLHPWRGGPTVPAAGVDAGAVDAARRMTEERLSWVAGLSGDPELLEAAQAQVRGEPSPLGAAVVAAVVTEDMPWREREKAGLFADAWAAEHGLVFAAEATAELGGVFVEVKRQDRTKDVPHAVRYRRDDDLRYASWHAGERIAKRVRALLAAAGEATYREAVEALADRRRGPFQRAVACYLVPTQAEWVDELFTAAARSEQDEYVDMVLSSLSSMEQLDAFRAHDNRWHDYGSDESVRTAIARIGPAIVPALTDIADTKSYRSELLYAALGALPTDEALGFLVARLDRRNAHAAVIEAMERYPVRALRLLATAASDGGPDVAAYAAALLRRHALAHPELTAAVPPTLPAAAQAEIDRAARGTGWIDDAPAEALPRLLADPPWTRPRPKVKPAVVKGLVAPADPAVAWAPGERQEWAGTTTYYAEWDENTDWHKQVGRFRNLTLRSDRHPALFLGAPEELVRPLLAGWQPEARWDAAQWMRPVVARFGVDALPAALHVARLDSAACGGLLLPFAGAEVATLMADWLATRKKVRPVVHAWFRRHAAAAARALVPAALGKAGKARRQAEAALRLIVSQGGPEAVRSAARGYGDKAAAALEVFLDRDPLDVDPSRVRDGAGYRDLHLLPRVLLRDRRHVLPVSAVGHLVTMLLMSEPDEPYAGLEVVKEVCDPESLAGLGWALFQPPYALNLRPPSPDDWSLTALGLLGNDETVRGLTPLIRSWPGDGGHNASVAGLNVLTAIGTDVALTHLNGIAQKSKYGGIQRRAQQKISELARERGLTADELADRLVPGLDLDEAGSMTLDYGRRRFTVGFDEQLRPCVADGTGKRLKTLPKPGVRDDQDLAPAAHKRFAALKKDLRPVAADQIRRLERAMVTQRRWTTAEFRELIVGHPLLWHIARRLVWVTDDGRSFRLAEDRTLADVHDETLTLTDAARVGIAHPLHLAGTLDAWMEVFADYELLQPFDQLARPAYPLTDDERTAKELKRFADRTVPTVKVLGMERRGWERGTAEDNGIQSWISRVLPGDRAAVVSLDPGIAVGHPDYWPEQRIAGVRLSDGTGLGRRSDTRELSFGALDPVTASEILADLTDLTN</sequence>
<evidence type="ECO:0000259" key="2">
    <source>
        <dbReference type="Pfam" id="PF13569"/>
    </source>
</evidence>
<dbReference type="PATRIC" id="fig|66876.3.peg.5655"/>
<organism evidence="3 4">
    <name type="scientific">Streptomyces chattanoogensis</name>
    <dbReference type="NCBI Taxonomy" id="66876"/>
    <lineage>
        <taxon>Bacteria</taxon>
        <taxon>Bacillati</taxon>
        <taxon>Actinomycetota</taxon>
        <taxon>Actinomycetes</taxon>
        <taxon>Kitasatosporales</taxon>
        <taxon>Streptomycetaceae</taxon>
        <taxon>Streptomyces</taxon>
    </lineage>
</organism>
<protein>
    <recommendedName>
        <fullName evidence="2">DUF4132 domain-containing protein</fullName>
    </recommendedName>
</protein>
<evidence type="ECO:0000313" key="4">
    <source>
        <dbReference type="Proteomes" id="UP000037982"/>
    </source>
</evidence>
<comment type="caution">
    <text evidence="3">The sequence shown here is derived from an EMBL/GenBank/DDBJ whole genome shotgun (WGS) entry which is preliminary data.</text>
</comment>
<reference evidence="4" key="1">
    <citation type="submission" date="2015-07" db="EMBL/GenBank/DDBJ databases">
        <authorList>
            <person name="Ju K.-S."/>
            <person name="Doroghazi J.R."/>
            <person name="Metcalf W.W."/>
        </authorList>
    </citation>
    <scope>NUCLEOTIDE SEQUENCE [LARGE SCALE GENOMIC DNA]</scope>
    <source>
        <strain evidence="4">NRRL ISP-5002</strain>
    </source>
</reference>
<dbReference type="AlphaFoldDB" id="A0A0N0GY25"/>
<dbReference type="RefSeq" id="WP_053925965.1">
    <property type="nucleotide sequence ID" value="NZ_LGKG01000151.1"/>
</dbReference>
<name>A0A0N0GY25_9ACTN</name>
<dbReference type="Proteomes" id="UP000037982">
    <property type="component" value="Unassembled WGS sequence"/>
</dbReference>
<dbReference type="InterPro" id="IPR025406">
    <property type="entry name" value="DUF4132"/>
</dbReference>